<name>A0A382HH02_9ZZZZ</name>
<protein>
    <submittedName>
        <fullName evidence="1">Uncharacterized protein</fullName>
    </submittedName>
</protein>
<feature type="non-terminal residue" evidence="1">
    <location>
        <position position="1"/>
    </location>
</feature>
<dbReference type="AlphaFoldDB" id="A0A382HH02"/>
<organism evidence="1">
    <name type="scientific">marine metagenome</name>
    <dbReference type="NCBI Taxonomy" id="408172"/>
    <lineage>
        <taxon>unclassified sequences</taxon>
        <taxon>metagenomes</taxon>
        <taxon>ecological metagenomes</taxon>
    </lineage>
</organism>
<proteinExistence type="predicted"/>
<reference evidence="1" key="1">
    <citation type="submission" date="2018-05" db="EMBL/GenBank/DDBJ databases">
        <authorList>
            <person name="Lanie J.A."/>
            <person name="Ng W.-L."/>
            <person name="Kazmierczak K.M."/>
            <person name="Andrzejewski T.M."/>
            <person name="Davidsen T.M."/>
            <person name="Wayne K.J."/>
            <person name="Tettelin H."/>
            <person name="Glass J.I."/>
            <person name="Rusch D."/>
            <person name="Podicherti R."/>
            <person name="Tsui H.-C.T."/>
            <person name="Winkler M.E."/>
        </authorList>
    </citation>
    <scope>NUCLEOTIDE SEQUENCE</scope>
</reference>
<sequence>LFDYDVIRGSHFFLSEIVRNGLFVTLSFS</sequence>
<feature type="non-terminal residue" evidence="1">
    <location>
        <position position="29"/>
    </location>
</feature>
<gene>
    <name evidence="1" type="ORF">METZ01_LOCUS239333</name>
</gene>
<evidence type="ECO:0000313" key="1">
    <source>
        <dbReference type="EMBL" id="SVB86479.1"/>
    </source>
</evidence>
<accession>A0A382HH02</accession>
<dbReference type="EMBL" id="UINC01061180">
    <property type="protein sequence ID" value="SVB86479.1"/>
    <property type="molecule type" value="Genomic_DNA"/>
</dbReference>